<name>A0A0W0XY19_9GAMM</name>
<sequence length="167" mass="19285">MLSSTLAWWNIIVLTIKEFFSERADKPQFEIVDLYECSKTKYTKAVIKLSQRHIIEKNISDIVVDNNFIECLDKKTVRTLTYIATVERLKPDYTIITQQMRDEVEGYMLELKSKNGRETITGTPTEISKDKDLISKLNPIDANRVGYMAGVSDTVKDYKNTKAHLEK</sequence>
<gene>
    <name evidence="1" type="ORF">Lqui_1940</name>
</gene>
<comment type="caution">
    <text evidence="1">The sequence shown here is derived from an EMBL/GenBank/DDBJ whole genome shotgun (WGS) entry which is preliminary data.</text>
</comment>
<dbReference type="EMBL" id="LNYS01000010">
    <property type="protein sequence ID" value="KTD49729.1"/>
    <property type="molecule type" value="Genomic_DNA"/>
</dbReference>
<dbReference type="OrthoDB" id="5651263at2"/>
<accession>A0A0W0XY19</accession>
<reference evidence="1 2" key="1">
    <citation type="submission" date="2015-11" db="EMBL/GenBank/DDBJ databases">
        <title>Genomic analysis of 38 Legionella species identifies large and diverse effector repertoires.</title>
        <authorList>
            <person name="Burstein D."/>
            <person name="Amaro F."/>
            <person name="Zusman T."/>
            <person name="Lifshitz Z."/>
            <person name="Cohen O."/>
            <person name="Gilbert J.A."/>
            <person name="Pupko T."/>
            <person name="Shuman H.A."/>
            <person name="Segal G."/>
        </authorList>
    </citation>
    <scope>NUCLEOTIDE SEQUENCE [LARGE SCALE GENOMIC DNA]</scope>
    <source>
        <strain evidence="1 2">CDC#1442-AUS-E</strain>
    </source>
</reference>
<dbReference type="Proteomes" id="UP000054618">
    <property type="component" value="Unassembled WGS sequence"/>
</dbReference>
<keyword evidence="2" id="KW-1185">Reference proteome</keyword>
<protein>
    <submittedName>
        <fullName evidence="1">Uncharacterized protein</fullName>
    </submittedName>
</protein>
<organism evidence="1 2">
    <name type="scientific">Legionella quinlivanii</name>
    <dbReference type="NCBI Taxonomy" id="45073"/>
    <lineage>
        <taxon>Bacteria</taxon>
        <taxon>Pseudomonadati</taxon>
        <taxon>Pseudomonadota</taxon>
        <taxon>Gammaproteobacteria</taxon>
        <taxon>Legionellales</taxon>
        <taxon>Legionellaceae</taxon>
        <taxon>Legionella</taxon>
    </lineage>
</organism>
<dbReference type="STRING" id="45073.Lqui_1940"/>
<dbReference type="RefSeq" id="WP_058508037.1">
    <property type="nucleotide sequence ID" value="NZ_CAAAIK010000021.1"/>
</dbReference>
<evidence type="ECO:0000313" key="1">
    <source>
        <dbReference type="EMBL" id="KTD49729.1"/>
    </source>
</evidence>
<proteinExistence type="predicted"/>
<dbReference type="AlphaFoldDB" id="A0A0W0XY19"/>
<evidence type="ECO:0000313" key="2">
    <source>
        <dbReference type="Proteomes" id="UP000054618"/>
    </source>
</evidence>
<dbReference type="PATRIC" id="fig|45073.5.peg.2046"/>